<feature type="compositionally biased region" description="Low complexity" evidence="2">
    <location>
        <begin position="792"/>
        <end position="814"/>
    </location>
</feature>
<feature type="compositionally biased region" description="Low complexity" evidence="2">
    <location>
        <begin position="852"/>
        <end position="869"/>
    </location>
</feature>
<feature type="compositionally biased region" description="Basic and acidic residues" evidence="2">
    <location>
        <begin position="407"/>
        <end position="423"/>
    </location>
</feature>
<evidence type="ECO:0000313" key="4">
    <source>
        <dbReference type="Proteomes" id="UP001141327"/>
    </source>
</evidence>
<organism evidence="3 4">
    <name type="scientific">Paratrimastix pyriformis</name>
    <dbReference type="NCBI Taxonomy" id="342808"/>
    <lineage>
        <taxon>Eukaryota</taxon>
        <taxon>Metamonada</taxon>
        <taxon>Preaxostyla</taxon>
        <taxon>Paratrimastigidae</taxon>
        <taxon>Paratrimastix</taxon>
    </lineage>
</organism>
<feature type="region of interest" description="Disordered" evidence="2">
    <location>
        <begin position="147"/>
        <end position="286"/>
    </location>
</feature>
<evidence type="ECO:0000313" key="3">
    <source>
        <dbReference type="EMBL" id="KAJ4457340.1"/>
    </source>
</evidence>
<feature type="compositionally biased region" description="Basic and acidic residues" evidence="2">
    <location>
        <begin position="194"/>
        <end position="208"/>
    </location>
</feature>
<feature type="compositionally biased region" description="Acidic residues" evidence="2">
    <location>
        <begin position="769"/>
        <end position="791"/>
    </location>
</feature>
<feature type="region of interest" description="Disordered" evidence="2">
    <location>
        <begin position="345"/>
        <end position="481"/>
    </location>
</feature>
<sequence length="1011" mass="108043">MEPAPPQTPSKTPRKRIVATPSRSYDLRHPLTPRTVEKETKGTPRKGRSPTPKKVIPVTPASRKSLPVIRIMAFKSESAKDVTVHLGGDHHRRHTTASSTPTRRHSLPTIFVYIPKHQYYTRYSARIRRSMGQREWDWVQPEGTDPIVRHRRRRSIGSSPTSETDTPGKATSTATEHKEGTEEPPGPSPLSTHKPREPATPRAEHHGDPTSSPAPRSPHAHAEPEDEGDGSNSLHKRASVRALAPLDVGTPMAPSAKQAEPLTPQTEAPYTPSQDGTPLTPSGEHSGVWSLVRKVSTALQRFMSRAGESQPGRAPSRATLEDAIMETQRELGVQIQVVDGDAYHAQCQQTPPTPGTAHSGSGTEGEDGAASGTDATGRTPTGGEDGDVHPWDVDPNAPLLFDSLGGLEEHFRGDVGQPEEHPQGDVGQPEESQQAPGQAGEGEDVEAEAAAPPAHPAEGEADEGAHQGAQKKHGLEPTTQGDAAHPILIDETGLALSPPAQQTAKRPRPAMDPVTPPGASPLMQSSVRRTPEGLGLVTPLTTGYRSAMGLTLTPLTPVSKTPLFQGPAPTPMFAQLALARDPATPGTVQGRLRRHHDRAALHMSAMEALAATEFVDPDLVNIEFVGPDGAPMPEEEAQQAIERHRRKRAAAREDAEEAAAADVEAIQDALVSPGRGEQPRRGGLGLSLGFGFVGRVTRSMAAAIKRAGRREREAPASPLPQAAKKRGRVDETPLSPAESFHLSPLQQRIMGKQPQLPAGSPGGAAPLEAEQEQEDTGADVDEIAVEIEPEPEAAAPSPAVPAAESEAAAAAPAEGQLPSESQLAEARDALEAAARKLEQEQAALNEQRESAARALAAEQARIEAAAQEQRATEAEQARIEAERLRLAAEAEAQQAAQAQAQARLEAEAAALAERRAAQEYEERERARQEAQRVEAERVKAEARRVAQVNMVLFTRRTRRMDALEAESHSRADALKVAAHGRMLATRVQAERRAQEALDAATVTRGRPPASG</sequence>
<feature type="coiled-coil region" evidence="1">
    <location>
        <begin position="634"/>
        <end position="661"/>
    </location>
</feature>
<gene>
    <name evidence="3" type="ORF">PAPYR_7266</name>
</gene>
<evidence type="ECO:0000256" key="2">
    <source>
        <dbReference type="SAM" id="MobiDB-lite"/>
    </source>
</evidence>
<feature type="compositionally biased region" description="Basic and acidic residues" evidence="2">
    <location>
        <begin position="825"/>
        <end position="839"/>
    </location>
</feature>
<feature type="region of interest" description="Disordered" evidence="2">
    <location>
        <begin position="704"/>
        <end position="737"/>
    </location>
</feature>
<dbReference type="Proteomes" id="UP001141327">
    <property type="component" value="Unassembled WGS sequence"/>
</dbReference>
<keyword evidence="4" id="KW-1185">Reference proteome</keyword>
<feature type="region of interest" description="Disordered" evidence="2">
    <location>
        <begin position="499"/>
        <end position="526"/>
    </location>
</feature>
<dbReference type="EMBL" id="JAPMOS010000049">
    <property type="protein sequence ID" value="KAJ4457340.1"/>
    <property type="molecule type" value="Genomic_DNA"/>
</dbReference>
<proteinExistence type="predicted"/>
<name>A0ABQ8UIT2_9EUKA</name>
<feature type="compositionally biased region" description="Basic and acidic residues" evidence="2">
    <location>
        <begin position="25"/>
        <end position="42"/>
    </location>
</feature>
<feature type="region of interest" description="Disordered" evidence="2">
    <location>
        <begin position="992"/>
        <end position="1011"/>
    </location>
</feature>
<feature type="compositionally biased region" description="Polar residues" evidence="2">
    <location>
        <begin position="263"/>
        <end position="280"/>
    </location>
</feature>
<reference evidence="3" key="1">
    <citation type="journal article" date="2022" name="bioRxiv">
        <title>Genomics of Preaxostyla Flagellates Illuminates Evolutionary Transitions and the Path Towards Mitochondrial Loss.</title>
        <authorList>
            <person name="Novak L.V.F."/>
            <person name="Treitli S.C."/>
            <person name="Pyrih J."/>
            <person name="Halakuc P."/>
            <person name="Pipaliya S.V."/>
            <person name="Vacek V."/>
            <person name="Brzon O."/>
            <person name="Soukal P."/>
            <person name="Eme L."/>
            <person name="Dacks J.B."/>
            <person name="Karnkowska A."/>
            <person name="Elias M."/>
            <person name="Hampl V."/>
        </authorList>
    </citation>
    <scope>NUCLEOTIDE SEQUENCE</scope>
    <source>
        <strain evidence="3">RCP-MX</strain>
    </source>
</reference>
<feature type="compositionally biased region" description="Polar residues" evidence="2">
    <location>
        <begin position="156"/>
        <end position="174"/>
    </location>
</feature>
<evidence type="ECO:0000256" key="1">
    <source>
        <dbReference type="SAM" id="Coils"/>
    </source>
</evidence>
<feature type="region of interest" description="Disordered" evidence="2">
    <location>
        <begin position="1"/>
        <end position="58"/>
    </location>
</feature>
<protein>
    <submittedName>
        <fullName evidence="3">Uncharacterized protein</fullName>
    </submittedName>
</protein>
<feature type="region of interest" description="Disordered" evidence="2">
    <location>
        <begin position="752"/>
        <end position="877"/>
    </location>
</feature>
<comment type="caution">
    <text evidence="3">The sequence shown here is derived from an EMBL/GenBank/DDBJ whole genome shotgun (WGS) entry which is preliminary data.</text>
</comment>
<feature type="compositionally biased region" description="Polar residues" evidence="2">
    <location>
        <begin position="346"/>
        <end position="361"/>
    </location>
</feature>
<keyword evidence="1" id="KW-0175">Coiled coil</keyword>
<accession>A0ABQ8UIT2</accession>